<dbReference type="Proteomes" id="UP000813427">
    <property type="component" value="Unassembled WGS sequence"/>
</dbReference>
<organism evidence="1 2">
    <name type="scientific">Fusarium tricinctum</name>
    <dbReference type="NCBI Taxonomy" id="61284"/>
    <lineage>
        <taxon>Eukaryota</taxon>
        <taxon>Fungi</taxon>
        <taxon>Dikarya</taxon>
        <taxon>Ascomycota</taxon>
        <taxon>Pezizomycotina</taxon>
        <taxon>Sordariomycetes</taxon>
        <taxon>Hypocreomycetidae</taxon>
        <taxon>Hypocreales</taxon>
        <taxon>Nectriaceae</taxon>
        <taxon>Fusarium</taxon>
        <taxon>Fusarium tricinctum species complex</taxon>
    </lineage>
</organism>
<comment type="caution">
    <text evidence="1">The sequence shown here is derived from an EMBL/GenBank/DDBJ whole genome shotgun (WGS) entry which is preliminary data.</text>
</comment>
<feature type="non-terminal residue" evidence="1">
    <location>
        <position position="76"/>
    </location>
</feature>
<proteinExistence type="predicted"/>
<name>A0A8K0RXP9_9HYPO</name>
<evidence type="ECO:0000313" key="1">
    <source>
        <dbReference type="EMBL" id="KAH7246255.1"/>
    </source>
</evidence>
<reference evidence="1" key="1">
    <citation type="journal article" date="2021" name="Nat. Commun.">
        <title>Genetic determinants of endophytism in the Arabidopsis root mycobiome.</title>
        <authorList>
            <person name="Mesny F."/>
            <person name="Miyauchi S."/>
            <person name="Thiergart T."/>
            <person name="Pickel B."/>
            <person name="Atanasova L."/>
            <person name="Karlsson M."/>
            <person name="Huettel B."/>
            <person name="Barry K.W."/>
            <person name="Haridas S."/>
            <person name="Chen C."/>
            <person name="Bauer D."/>
            <person name="Andreopoulos W."/>
            <person name="Pangilinan J."/>
            <person name="LaButti K."/>
            <person name="Riley R."/>
            <person name="Lipzen A."/>
            <person name="Clum A."/>
            <person name="Drula E."/>
            <person name="Henrissat B."/>
            <person name="Kohler A."/>
            <person name="Grigoriev I.V."/>
            <person name="Martin F.M."/>
            <person name="Hacquard S."/>
        </authorList>
    </citation>
    <scope>NUCLEOTIDE SEQUENCE</scope>
    <source>
        <strain evidence="1">MPI-SDFR-AT-0068</strain>
    </source>
</reference>
<evidence type="ECO:0000313" key="2">
    <source>
        <dbReference type="Proteomes" id="UP000813427"/>
    </source>
</evidence>
<dbReference type="OrthoDB" id="5086009at2759"/>
<protein>
    <submittedName>
        <fullName evidence="1">Uncharacterized protein</fullName>
    </submittedName>
</protein>
<keyword evidence="2" id="KW-1185">Reference proteome</keyword>
<dbReference type="EMBL" id="JAGPXF010000004">
    <property type="protein sequence ID" value="KAH7246255.1"/>
    <property type="molecule type" value="Genomic_DNA"/>
</dbReference>
<dbReference type="AlphaFoldDB" id="A0A8K0RXP9"/>
<accession>A0A8K0RXP9</accession>
<sequence length="76" mass="8810">MSESKIWHRQCISCKEVKLVQYTENNGKSSVVHTTCPDKSLQDTNANYKCRSCRSKMTLESLELQLKMMEDQGHSR</sequence>
<gene>
    <name evidence="1" type="ORF">BKA59DRAFT_477534</name>
</gene>